<dbReference type="Proteomes" id="UP000681356">
    <property type="component" value="Unassembled WGS sequence"/>
</dbReference>
<protein>
    <submittedName>
        <fullName evidence="1">Uncharacterized protein</fullName>
    </submittedName>
</protein>
<dbReference type="EMBL" id="JAGTUU010000003">
    <property type="protein sequence ID" value="MBS0124155.1"/>
    <property type="molecule type" value="Genomic_DNA"/>
</dbReference>
<comment type="caution">
    <text evidence="1">The sequence shown here is derived from an EMBL/GenBank/DDBJ whole genome shotgun (WGS) entry which is preliminary data.</text>
</comment>
<dbReference type="AlphaFoldDB" id="A0A8J8B833"/>
<evidence type="ECO:0000313" key="1">
    <source>
        <dbReference type="EMBL" id="MBS0124155.1"/>
    </source>
</evidence>
<organism evidence="1 2">
    <name type="scientific">Thetidibacter halocola</name>
    <dbReference type="NCBI Taxonomy" id="2827239"/>
    <lineage>
        <taxon>Bacteria</taxon>
        <taxon>Pseudomonadati</taxon>
        <taxon>Pseudomonadota</taxon>
        <taxon>Alphaproteobacteria</taxon>
        <taxon>Rhodobacterales</taxon>
        <taxon>Roseobacteraceae</taxon>
        <taxon>Thetidibacter</taxon>
    </lineage>
</organism>
<accession>A0A8J8B833</accession>
<dbReference type="RefSeq" id="WP_212536120.1">
    <property type="nucleotide sequence ID" value="NZ_JAGTUU010000003.1"/>
</dbReference>
<gene>
    <name evidence="1" type="ORF">KB874_08400</name>
</gene>
<keyword evidence="2" id="KW-1185">Reference proteome</keyword>
<reference evidence="1" key="1">
    <citation type="submission" date="2021-04" db="EMBL/GenBank/DDBJ databases">
        <authorList>
            <person name="Yoon J."/>
        </authorList>
    </citation>
    <scope>NUCLEOTIDE SEQUENCE</scope>
    <source>
        <strain evidence="1">KMU-90</strain>
    </source>
</reference>
<name>A0A8J8B833_9RHOB</name>
<sequence>MVPVSDAHWSRLCPQALSGFDPRLEVLRAVQAAGERAAGDAVAALLGLLHGALPQGLRLNPPGTDTRNFDEDWLLGLFAAQDRRDGSGYRFLLLSRLNRVDAARAHFRLVQARLRIEDRL</sequence>
<proteinExistence type="predicted"/>
<evidence type="ECO:0000313" key="2">
    <source>
        <dbReference type="Proteomes" id="UP000681356"/>
    </source>
</evidence>